<keyword evidence="8 16" id="KW-0274">FAD</keyword>
<dbReference type="InterPro" id="IPR000172">
    <property type="entry name" value="GMC_OxRdtase_N"/>
</dbReference>
<feature type="domain" description="Glucose-methanol-choline oxidoreductase N-terminal" evidence="17">
    <location>
        <begin position="294"/>
        <end position="308"/>
    </location>
</feature>
<evidence type="ECO:0000256" key="13">
    <source>
        <dbReference type="ARBA" id="ARBA00034050"/>
    </source>
</evidence>
<keyword evidence="7" id="KW-0285">Flavoprotein</keyword>
<dbReference type="HOGENOM" id="CLU_002865_7_2_1"/>
<evidence type="ECO:0000256" key="1">
    <source>
        <dbReference type="ARBA" id="ARBA00001974"/>
    </source>
</evidence>
<evidence type="ECO:0000256" key="14">
    <source>
        <dbReference type="ARBA" id="ARBA00034059"/>
    </source>
</evidence>
<reference evidence="19" key="1">
    <citation type="journal article" date="2014" name="Proc. Natl. Acad. Sci. U.S.A.">
        <title>Extensive sampling of basidiomycete genomes demonstrates inadequacy of the white-rot/brown-rot paradigm for wood decay fungi.</title>
        <authorList>
            <person name="Riley R."/>
            <person name="Salamov A.A."/>
            <person name="Brown D.W."/>
            <person name="Nagy L.G."/>
            <person name="Floudas D."/>
            <person name="Held B.W."/>
            <person name="Levasseur A."/>
            <person name="Lombard V."/>
            <person name="Morin E."/>
            <person name="Otillar R."/>
            <person name="Lindquist E.A."/>
            <person name="Sun H."/>
            <person name="LaButti K.M."/>
            <person name="Schmutz J."/>
            <person name="Jabbour D."/>
            <person name="Luo H."/>
            <person name="Baker S.E."/>
            <person name="Pisabarro A.G."/>
            <person name="Walton J.D."/>
            <person name="Blanchette R.A."/>
            <person name="Henrissat B."/>
            <person name="Martin F."/>
            <person name="Cullen D."/>
            <person name="Hibbett D.S."/>
            <person name="Grigoriev I.V."/>
        </authorList>
    </citation>
    <scope>NUCLEOTIDE SEQUENCE [LARGE SCALE GENOMIC DNA]</scope>
    <source>
        <strain evidence="19">CBS 339.88</strain>
    </source>
</reference>
<evidence type="ECO:0000256" key="9">
    <source>
        <dbReference type="ARBA" id="ARBA00024699"/>
    </source>
</evidence>
<keyword evidence="6" id="KW-0964">Secreted</keyword>
<organism evidence="18 19">
    <name type="scientific">Galerina marginata (strain CBS 339.88)</name>
    <dbReference type="NCBI Taxonomy" id="685588"/>
    <lineage>
        <taxon>Eukaryota</taxon>
        <taxon>Fungi</taxon>
        <taxon>Dikarya</taxon>
        <taxon>Basidiomycota</taxon>
        <taxon>Agaricomycotina</taxon>
        <taxon>Agaricomycetes</taxon>
        <taxon>Agaricomycetidae</taxon>
        <taxon>Agaricales</taxon>
        <taxon>Agaricineae</taxon>
        <taxon>Strophariaceae</taxon>
        <taxon>Galerina</taxon>
    </lineage>
</organism>
<dbReference type="Gene3D" id="3.30.560.10">
    <property type="entry name" value="Glucose Oxidase, domain 3"/>
    <property type="match status" value="1"/>
</dbReference>
<evidence type="ECO:0000256" key="16">
    <source>
        <dbReference type="PIRSR" id="PIRSR000137-2"/>
    </source>
</evidence>
<dbReference type="InterPro" id="IPR012132">
    <property type="entry name" value="GMC_OxRdtase"/>
</dbReference>
<dbReference type="PIRSF" id="PIRSF000137">
    <property type="entry name" value="Alcohol_oxidase"/>
    <property type="match status" value="1"/>
</dbReference>
<evidence type="ECO:0000256" key="11">
    <source>
        <dbReference type="ARBA" id="ARBA00034010"/>
    </source>
</evidence>
<comment type="similarity">
    <text evidence="3">Belongs to the GMC oxidoreductase family.</text>
</comment>
<comment type="catalytic activity">
    <reaction evidence="12">
        <text>pyranose + acceptor = pyranos-3-ulose + reduced acceptor.</text>
        <dbReference type="EC" id="1.1.99.29"/>
    </reaction>
</comment>
<evidence type="ECO:0000313" key="19">
    <source>
        <dbReference type="Proteomes" id="UP000027222"/>
    </source>
</evidence>
<evidence type="ECO:0000256" key="4">
    <source>
        <dbReference type="ARBA" id="ARBA00011245"/>
    </source>
</evidence>
<dbReference type="AlphaFoldDB" id="A0A067T8Y3"/>
<evidence type="ECO:0000256" key="8">
    <source>
        <dbReference type="ARBA" id="ARBA00022827"/>
    </source>
</evidence>
<dbReference type="Gene3D" id="3.50.50.60">
    <property type="entry name" value="FAD/NAD(P)-binding domain"/>
    <property type="match status" value="1"/>
</dbReference>
<evidence type="ECO:0000259" key="17">
    <source>
        <dbReference type="PROSITE" id="PS00624"/>
    </source>
</evidence>
<dbReference type="GO" id="GO:0050660">
    <property type="term" value="F:flavin adenine dinucleotide binding"/>
    <property type="evidence" value="ECO:0007669"/>
    <property type="project" value="InterPro"/>
</dbReference>
<dbReference type="EC" id="1.1.99.29" evidence="5"/>
<dbReference type="PROSITE" id="PS00624">
    <property type="entry name" value="GMC_OXRED_2"/>
    <property type="match status" value="1"/>
</dbReference>
<comment type="catalytic activity">
    <reaction evidence="13">
        <text>a pyranoside + acceptor = a pyranosid-3-ulose + reduced acceptor.</text>
        <dbReference type="EC" id="1.1.99.29"/>
    </reaction>
</comment>
<proteinExistence type="inferred from homology"/>
<accession>A0A067T8Y3</accession>
<sequence length="603" mass="66463">MGLLLRHLFVGSDKRFITNPAKVQEAEEYDFIIVGGGTAGCVLASRLSEDPSVRVLLLESGVSGKSLILSRIPVGFSLLFHGKNVYNLYTEPQAGAQGKKKYWPRGKMLGGCSSINAQMAQYGAPGDFDQWGSIIGDEAWSWKNFARYFTKFEKYVDDPEYPDVNTSVKGKDGPVRVGYFSTVSEGSKDFIKACTTVGIPYSADFNTPPGTRGVNRVLTYIDEKRTRVSSESAYLTDEVLARPNLKVVIQVSVTKIITEKVGDSLKATGVEFARDKKGPRFRARSKRDVIVSAGAVHSPQILMLSGIGPAEHLDQVKIPVVHNLPGVGSHLIDHPVVDAYYKNKFHSPKHVQPRGITEVFELVGSAYQYLTTQRGPLATNFGESAAFCRSDDPLLFPESEYPRKLEDSTSAADSPDLEIFTTPFAYKDHGAYMFPMHTFAIHVCLLRPVSRGTLRLKSADPFEDPAMDPNYLSASEDVEKLKRGLKLISKISKQEPLVARLDLNDTSPLLDSRMDQKTDKELEEIVRDRVETLYHPTSTCRMAPLEEGGVVDSSLRVYGVMGLRVCDASIFPQIVSGHTAGAVFASAEHLADIIKAELKAERD</sequence>
<dbReference type="Pfam" id="PF05199">
    <property type="entry name" value="GMC_oxred_C"/>
    <property type="match status" value="1"/>
</dbReference>
<comment type="cofactor">
    <cofactor evidence="1 16">
        <name>FAD</name>
        <dbReference type="ChEBI" id="CHEBI:57692"/>
    </cofactor>
</comment>
<feature type="active site" description="Proton donor" evidence="15">
    <location>
        <position position="535"/>
    </location>
</feature>
<comment type="catalytic activity">
    <reaction evidence="14">
        <text>a pyranoside + acceptor = a pyranosid-3,4-diulose + reduced acceptor.</text>
        <dbReference type="EC" id="1.1.99.29"/>
    </reaction>
</comment>
<keyword evidence="19" id="KW-1185">Reference proteome</keyword>
<comment type="subcellular location">
    <subcellularLocation>
        <location evidence="2">Secreted</location>
    </subcellularLocation>
</comment>
<comment type="function">
    <text evidence="9">Catalyzes the single-oxidation or sequential double oxidation reaction of carbohydrates primarily at carbon-2 and/or carbon-3 with the concomitant reduction of the flavin. The enzyme exhibits a broad sugar substrate specificity, oxidizing different aldopyranoses to the corresponding C-1, C-2, C-3 or C-1,2, C-2,3 and C-3,4 (di)dehydro sugars with substrate-specific regioselectivity. Accepts only a narrow range of electron acceptors such as substituted benzoquinones and complexed metal ions and reacts extremely slowly with O(2) as acceptor. May play a role in the natural recycling of plant matter by oxidizing all major monosaccharides in lignocellulose and by reducing quinone compounds or reactive radical species generated during lignin depolymerization.</text>
</comment>
<dbReference type="Pfam" id="PF00732">
    <property type="entry name" value="GMC_oxred_N"/>
    <property type="match status" value="1"/>
</dbReference>
<evidence type="ECO:0000313" key="18">
    <source>
        <dbReference type="EMBL" id="KDR78822.1"/>
    </source>
</evidence>
<feature type="active site" description="Proton acceptor" evidence="15">
    <location>
        <position position="578"/>
    </location>
</feature>
<evidence type="ECO:0000256" key="10">
    <source>
        <dbReference type="ARBA" id="ARBA00033986"/>
    </source>
</evidence>
<comment type="catalytic activity">
    <reaction evidence="11">
        <text>pyranose + acceptor = pyranos-2,3-diulose + reduced acceptor.</text>
        <dbReference type="EC" id="1.1.99.29"/>
    </reaction>
</comment>
<comment type="subunit">
    <text evidence="4">Monomer.</text>
</comment>
<protein>
    <recommendedName>
        <fullName evidence="5">pyranose dehydrogenase (acceptor)</fullName>
        <ecNumber evidence="5">1.1.99.29</ecNumber>
    </recommendedName>
</protein>
<dbReference type="Proteomes" id="UP000027222">
    <property type="component" value="Unassembled WGS sequence"/>
</dbReference>
<dbReference type="GO" id="GO:0005576">
    <property type="term" value="C:extracellular region"/>
    <property type="evidence" value="ECO:0007669"/>
    <property type="project" value="UniProtKB-SubCell"/>
</dbReference>
<evidence type="ECO:0000256" key="5">
    <source>
        <dbReference type="ARBA" id="ARBA00013177"/>
    </source>
</evidence>
<dbReference type="SUPFAM" id="SSF54373">
    <property type="entry name" value="FAD-linked reductases, C-terminal domain"/>
    <property type="match status" value="1"/>
</dbReference>
<evidence type="ECO:0000256" key="15">
    <source>
        <dbReference type="PIRSR" id="PIRSR000137-1"/>
    </source>
</evidence>
<feature type="binding site" evidence="16">
    <location>
        <position position="253"/>
    </location>
    <ligand>
        <name>FAD</name>
        <dbReference type="ChEBI" id="CHEBI:57692"/>
    </ligand>
</feature>
<dbReference type="GO" id="GO:0033718">
    <property type="term" value="F:pyranose dehydrogenase (acceptor) activity"/>
    <property type="evidence" value="ECO:0007669"/>
    <property type="project" value="UniProtKB-EC"/>
</dbReference>
<evidence type="ECO:0000256" key="6">
    <source>
        <dbReference type="ARBA" id="ARBA00022525"/>
    </source>
</evidence>
<dbReference type="SUPFAM" id="SSF51905">
    <property type="entry name" value="FAD/NAD(P)-binding domain"/>
    <property type="match status" value="1"/>
</dbReference>
<comment type="catalytic activity">
    <reaction evidence="10">
        <text>pyranose + acceptor = pyranos-2-ulose + reduced acceptor.</text>
        <dbReference type="EC" id="1.1.99.29"/>
    </reaction>
</comment>
<evidence type="ECO:0000256" key="7">
    <source>
        <dbReference type="ARBA" id="ARBA00022630"/>
    </source>
</evidence>
<evidence type="ECO:0000256" key="2">
    <source>
        <dbReference type="ARBA" id="ARBA00004613"/>
    </source>
</evidence>
<dbReference type="EMBL" id="KL142374">
    <property type="protein sequence ID" value="KDR78822.1"/>
    <property type="molecule type" value="Genomic_DNA"/>
</dbReference>
<dbReference type="STRING" id="685588.A0A067T8Y3"/>
<dbReference type="InterPro" id="IPR007867">
    <property type="entry name" value="GMC_OxRtase_C"/>
</dbReference>
<dbReference type="PANTHER" id="PTHR11552:SF147">
    <property type="entry name" value="CHOLINE DEHYDROGENASE, MITOCHONDRIAL"/>
    <property type="match status" value="1"/>
</dbReference>
<dbReference type="InterPro" id="IPR036188">
    <property type="entry name" value="FAD/NAD-bd_sf"/>
</dbReference>
<dbReference type="OrthoDB" id="269227at2759"/>
<evidence type="ECO:0000256" key="3">
    <source>
        <dbReference type="ARBA" id="ARBA00010790"/>
    </source>
</evidence>
<name>A0A067T8Y3_GALM3</name>
<dbReference type="PANTHER" id="PTHR11552">
    <property type="entry name" value="GLUCOSE-METHANOL-CHOLINE GMC OXIDOREDUCTASE"/>
    <property type="match status" value="1"/>
</dbReference>
<evidence type="ECO:0000256" key="12">
    <source>
        <dbReference type="ARBA" id="ARBA00034029"/>
    </source>
</evidence>
<gene>
    <name evidence="18" type="ORF">GALMADRAFT_244405</name>
</gene>